<dbReference type="OrthoDB" id="3785441at2"/>
<comment type="caution">
    <text evidence="1">The sequence shown here is derived from an EMBL/GenBank/DDBJ whole genome shotgun (WGS) entry which is preliminary data.</text>
</comment>
<name>A0A1E3RYQ6_9MYCO</name>
<organism evidence="1 2">
    <name type="scientific">Mycolicibacterium holsaticum</name>
    <dbReference type="NCBI Taxonomy" id="152142"/>
    <lineage>
        <taxon>Bacteria</taxon>
        <taxon>Bacillati</taxon>
        <taxon>Actinomycetota</taxon>
        <taxon>Actinomycetes</taxon>
        <taxon>Mycobacteriales</taxon>
        <taxon>Mycobacteriaceae</taxon>
        <taxon>Mycolicibacterium</taxon>
    </lineage>
</organism>
<gene>
    <name evidence="1" type="ORF">BHQ17_06845</name>
</gene>
<proteinExistence type="predicted"/>
<evidence type="ECO:0000313" key="2">
    <source>
        <dbReference type="Proteomes" id="UP000094243"/>
    </source>
</evidence>
<reference evidence="2" key="1">
    <citation type="submission" date="2016-09" db="EMBL/GenBank/DDBJ databases">
        <authorList>
            <person name="Greninger A.L."/>
            <person name="Jerome K.R."/>
            <person name="Mcnair B."/>
            <person name="Wallis C."/>
            <person name="Fang F."/>
        </authorList>
    </citation>
    <scope>NUCLEOTIDE SEQUENCE [LARGE SCALE GENOMIC DNA]</scope>
    <source>
        <strain evidence="2">M7</strain>
    </source>
</reference>
<dbReference type="EMBL" id="MIGZ01000027">
    <property type="protein sequence ID" value="ODQ94978.1"/>
    <property type="molecule type" value="Genomic_DNA"/>
</dbReference>
<dbReference type="Pfam" id="PF19457">
    <property type="entry name" value="DUF5994"/>
    <property type="match status" value="1"/>
</dbReference>
<dbReference type="InterPro" id="IPR046036">
    <property type="entry name" value="DUF5994"/>
</dbReference>
<sequence>MNGLTGTRRLARPVRLVLAGTLGADIDGAWWPHTGSTAGELPQLIGVLHRRLGEIVDICVNWSATEGALDLNSILTSARPRAAAEHRRHRLMMVVGRTAQAKLLVVPHMTTPALGNTVMRCASGRALVGSERDGQWCDAAESVLRDAKAESALWTSRLSSSVT</sequence>
<evidence type="ECO:0000313" key="1">
    <source>
        <dbReference type="EMBL" id="ODQ94978.1"/>
    </source>
</evidence>
<keyword evidence="2" id="KW-1185">Reference proteome</keyword>
<protein>
    <submittedName>
        <fullName evidence="1">Uncharacterized protein</fullName>
    </submittedName>
</protein>
<accession>A0A1E3RYQ6</accession>
<dbReference type="AlphaFoldDB" id="A0A1E3RYQ6"/>
<dbReference type="Proteomes" id="UP000094243">
    <property type="component" value="Unassembled WGS sequence"/>
</dbReference>